<dbReference type="PANTHER" id="PTHR36837">
    <property type="entry name" value="POLY(3-HYDROXYALKANOATE) POLYMERASE SUBUNIT PHAC"/>
    <property type="match status" value="1"/>
</dbReference>
<dbReference type="EMBL" id="BAAAQQ010000012">
    <property type="protein sequence ID" value="GAA2127515.1"/>
    <property type="molecule type" value="Genomic_DNA"/>
</dbReference>
<accession>A0ABP5K8Q1</accession>
<evidence type="ECO:0000313" key="4">
    <source>
        <dbReference type="Proteomes" id="UP001500575"/>
    </source>
</evidence>
<dbReference type="GO" id="GO:0016787">
    <property type="term" value="F:hydrolase activity"/>
    <property type="evidence" value="ECO:0007669"/>
    <property type="project" value="UniProtKB-KW"/>
</dbReference>
<evidence type="ECO:0000256" key="1">
    <source>
        <dbReference type="SAM" id="MobiDB-lite"/>
    </source>
</evidence>
<evidence type="ECO:0000259" key="2">
    <source>
        <dbReference type="Pfam" id="PF00561"/>
    </source>
</evidence>
<dbReference type="SUPFAM" id="SSF53474">
    <property type="entry name" value="alpha/beta-Hydrolases"/>
    <property type="match status" value="1"/>
</dbReference>
<dbReference type="Gene3D" id="3.40.50.1820">
    <property type="entry name" value="alpha/beta hydrolase"/>
    <property type="match status" value="1"/>
</dbReference>
<sequence length="446" mass="47044">MDLVPKPDQVVAAAGNVAHSLLYGGLADLRPMPRTLVDDGELREVYHYRPAAGVDPSGDPVLLVTPLAAPALCYDLRRGCSLVEHLVTQGRPTYLVEYGEVAFRNRSLGIEHWVDEVVPEAVRVVSEHAGGRPVHLVGWSLGGIFSLLAAADRPELPIGSLTVLGSPVDVKQVPLVAPLRPLLDLGAGGGIITRAYRAMGGVPKPLVGWAFQLASVQKLVTKPLAIAANLDDTEFLAQLEAVDRFSSRMTAYPGRSFGQVYHRLVRGNALVTGSMELGDRTIELASIKVPVLVFAGAADGIAPLPSVQALLPLLTGSRETALEVVPGGHLGHLTGRAARHATWPVIDEWVARWSAADDLDSGSSSTTGRARKKAPARQAAKKAAPVKKAAAKKAAAKKAAAKKAPVKKAPVKKAAAEKQPAEKAAPVIGTNPRRRYGSASSRTLGR</sequence>
<name>A0ABP5K8Q1_9ACTN</name>
<dbReference type="InterPro" id="IPR051321">
    <property type="entry name" value="PHA/PHB_synthase"/>
</dbReference>
<dbReference type="InterPro" id="IPR029058">
    <property type="entry name" value="AB_hydrolase_fold"/>
</dbReference>
<feature type="compositionally biased region" description="Low complexity" evidence="1">
    <location>
        <begin position="376"/>
        <end position="388"/>
    </location>
</feature>
<proteinExistence type="predicted"/>
<evidence type="ECO:0000313" key="3">
    <source>
        <dbReference type="EMBL" id="GAA2127515.1"/>
    </source>
</evidence>
<dbReference type="InterPro" id="IPR000073">
    <property type="entry name" value="AB_hydrolase_1"/>
</dbReference>
<gene>
    <name evidence="3" type="ORF">GCM10009843_27040</name>
</gene>
<keyword evidence="3" id="KW-0378">Hydrolase</keyword>
<reference evidence="4" key="1">
    <citation type="journal article" date="2019" name="Int. J. Syst. Evol. Microbiol.">
        <title>The Global Catalogue of Microorganisms (GCM) 10K type strain sequencing project: providing services to taxonomists for standard genome sequencing and annotation.</title>
        <authorList>
            <consortium name="The Broad Institute Genomics Platform"/>
            <consortium name="The Broad Institute Genome Sequencing Center for Infectious Disease"/>
            <person name="Wu L."/>
            <person name="Ma J."/>
        </authorList>
    </citation>
    <scope>NUCLEOTIDE SEQUENCE [LARGE SCALE GENOMIC DNA]</scope>
    <source>
        <strain evidence="4">JCM 16021</strain>
    </source>
</reference>
<dbReference type="Proteomes" id="UP001500575">
    <property type="component" value="Unassembled WGS sequence"/>
</dbReference>
<organism evidence="3 4">
    <name type="scientific">Nocardioides bigeumensis</name>
    <dbReference type="NCBI Taxonomy" id="433657"/>
    <lineage>
        <taxon>Bacteria</taxon>
        <taxon>Bacillati</taxon>
        <taxon>Actinomycetota</taxon>
        <taxon>Actinomycetes</taxon>
        <taxon>Propionibacteriales</taxon>
        <taxon>Nocardioidaceae</taxon>
        <taxon>Nocardioides</taxon>
    </lineage>
</organism>
<feature type="domain" description="AB hydrolase-1" evidence="2">
    <location>
        <begin position="113"/>
        <end position="335"/>
    </location>
</feature>
<dbReference type="RefSeq" id="WP_344304292.1">
    <property type="nucleotide sequence ID" value="NZ_BAAAQQ010000012.1"/>
</dbReference>
<feature type="region of interest" description="Disordered" evidence="1">
    <location>
        <begin position="357"/>
        <end position="446"/>
    </location>
</feature>
<protein>
    <submittedName>
        <fullName evidence="3">Alpha/beta hydrolase</fullName>
    </submittedName>
</protein>
<dbReference type="PANTHER" id="PTHR36837:SF2">
    <property type="entry name" value="POLY(3-HYDROXYALKANOATE) POLYMERASE SUBUNIT PHAC"/>
    <property type="match status" value="1"/>
</dbReference>
<keyword evidence="4" id="KW-1185">Reference proteome</keyword>
<comment type="caution">
    <text evidence="3">The sequence shown here is derived from an EMBL/GenBank/DDBJ whole genome shotgun (WGS) entry which is preliminary data.</text>
</comment>
<dbReference type="Pfam" id="PF00561">
    <property type="entry name" value="Abhydrolase_1"/>
    <property type="match status" value="1"/>
</dbReference>
<feature type="compositionally biased region" description="Basic residues" evidence="1">
    <location>
        <begin position="389"/>
        <end position="411"/>
    </location>
</feature>